<dbReference type="InterPro" id="IPR011701">
    <property type="entry name" value="MFS"/>
</dbReference>
<evidence type="ECO:0000259" key="7">
    <source>
        <dbReference type="PROSITE" id="PS50850"/>
    </source>
</evidence>
<keyword evidence="5 6" id="KW-0472">Membrane</keyword>
<evidence type="ECO:0000313" key="9">
    <source>
        <dbReference type="Proteomes" id="UP000799302"/>
    </source>
</evidence>
<dbReference type="CDD" id="cd17325">
    <property type="entry name" value="MFS_MdtG_SLC18_like"/>
    <property type="match status" value="1"/>
</dbReference>
<feature type="transmembrane region" description="Helical" evidence="6">
    <location>
        <begin position="20"/>
        <end position="40"/>
    </location>
</feature>
<dbReference type="GO" id="GO:0016020">
    <property type="term" value="C:membrane"/>
    <property type="evidence" value="ECO:0007669"/>
    <property type="project" value="UniProtKB-SubCell"/>
</dbReference>
<feature type="transmembrane region" description="Helical" evidence="6">
    <location>
        <begin position="60"/>
        <end position="80"/>
    </location>
</feature>
<proteinExistence type="predicted"/>
<dbReference type="InterPro" id="IPR050930">
    <property type="entry name" value="MFS_Vesicular_Transporter"/>
</dbReference>
<feature type="transmembrane region" description="Helical" evidence="6">
    <location>
        <begin position="429"/>
        <end position="452"/>
    </location>
</feature>
<evidence type="ECO:0000256" key="6">
    <source>
        <dbReference type="SAM" id="Phobius"/>
    </source>
</evidence>
<feature type="transmembrane region" description="Helical" evidence="6">
    <location>
        <begin position="144"/>
        <end position="162"/>
    </location>
</feature>
<dbReference type="Pfam" id="PF07690">
    <property type="entry name" value="MFS_1"/>
    <property type="match status" value="1"/>
</dbReference>
<feature type="transmembrane region" description="Helical" evidence="6">
    <location>
        <begin position="119"/>
        <end position="137"/>
    </location>
</feature>
<organism evidence="8 9">
    <name type="scientific">Microthyrium microscopicum</name>
    <dbReference type="NCBI Taxonomy" id="703497"/>
    <lineage>
        <taxon>Eukaryota</taxon>
        <taxon>Fungi</taxon>
        <taxon>Dikarya</taxon>
        <taxon>Ascomycota</taxon>
        <taxon>Pezizomycotina</taxon>
        <taxon>Dothideomycetes</taxon>
        <taxon>Dothideomycetes incertae sedis</taxon>
        <taxon>Microthyriales</taxon>
        <taxon>Microthyriaceae</taxon>
        <taxon>Microthyrium</taxon>
    </lineage>
</organism>
<feature type="transmembrane region" description="Helical" evidence="6">
    <location>
        <begin position="174"/>
        <end position="196"/>
    </location>
</feature>
<accession>A0A6A6U4R9</accession>
<dbReference type="PANTHER" id="PTHR23506">
    <property type="entry name" value="GH10249P"/>
    <property type="match status" value="1"/>
</dbReference>
<feature type="transmembrane region" description="Helical" evidence="6">
    <location>
        <begin position="289"/>
        <end position="308"/>
    </location>
</feature>
<protein>
    <submittedName>
        <fullName evidence="8">MFS general substrate transporter</fullName>
    </submittedName>
</protein>
<dbReference type="SUPFAM" id="SSF103473">
    <property type="entry name" value="MFS general substrate transporter"/>
    <property type="match status" value="1"/>
</dbReference>
<keyword evidence="3 6" id="KW-0812">Transmembrane</keyword>
<dbReference type="InterPro" id="IPR036259">
    <property type="entry name" value="MFS_trans_sf"/>
</dbReference>
<comment type="subcellular location">
    <subcellularLocation>
        <location evidence="1">Membrane</location>
        <topology evidence="1">Multi-pass membrane protein</topology>
    </subcellularLocation>
</comment>
<sequence length="483" mass="51825">MTYSTMFARDVRASPQFAMIVVSLAMFTDLFIYGSTIPVLPFALTSRLKVPEDEVQKWNAVMLGTFGASMLLGSLIFGYLSDRIHSRRAPYLVGLLFEALGTALVSFTPNLPVTILSRGLQGLSCGIVYTVGYALVVDKVGSQCLGKVFGYLNLSMSLGWFMGPPIGGLLFDKLGYLAVFVPGMVLILIDGTLRLLMISNEGGPKICQEEPISPEPSIAGPSNQTLVDPVSDEIKAIPVTPHRHVILVLLTSPRVLVAALGQFVLIVGIGSMDTIFPVFMKDTFNFNSLHVALFMLILLVPLLIAPLFGSATDRFGAKVVGVFAFSLSTMAFILLRFVTEHTVREMVLFGAMLFVLGITFALANPAVAVEIVRSVEAISLKTPGVFGGHSPAAQAYSIGVAVQGIGLTVGSLGIGYFRIRFGWAAMSTFLGAVTFVELLLMLCITGGTLGIFSKLRWGRVSDMLFLMSGVRPDSQGGKAVIKE</sequence>
<evidence type="ECO:0000256" key="2">
    <source>
        <dbReference type="ARBA" id="ARBA00022448"/>
    </source>
</evidence>
<dbReference type="OrthoDB" id="5086884at2759"/>
<dbReference type="InterPro" id="IPR020846">
    <property type="entry name" value="MFS_dom"/>
</dbReference>
<keyword evidence="2" id="KW-0813">Transport</keyword>
<feature type="transmembrane region" description="Helical" evidence="6">
    <location>
        <begin position="347"/>
        <end position="372"/>
    </location>
</feature>
<keyword evidence="9" id="KW-1185">Reference proteome</keyword>
<evidence type="ECO:0000256" key="4">
    <source>
        <dbReference type="ARBA" id="ARBA00022989"/>
    </source>
</evidence>
<dbReference type="PANTHER" id="PTHR23506:SF23">
    <property type="entry name" value="GH10249P"/>
    <property type="match status" value="1"/>
</dbReference>
<evidence type="ECO:0000256" key="1">
    <source>
        <dbReference type="ARBA" id="ARBA00004141"/>
    </source>
</evidence>
<dbReference type="AlphaFoldDB" id="A0A6A6U4R9"/>
<gene>
    <name evidence="8" type="ORF">BT63DRAFT_322633</name>
</gene>
<evidence type="ECO:0000256" key="3">
    <source>
        <dbReference type="ARBA" id="ARBA00022692"/>
    </source>
</evidence>
<dbReference type="GO" id="GO:0022857">
    <property type="term" value="F:transmembrane transporter activity"/>
    <property type="evidence" value="ECO:0007669"/>
    <property type="project" value="InterPro"/>
</dbReference>
<evidence type="ECO:0000256" key="5">
    <source>
        <dbReference type="ARBA" id="ARBA00023136"/>
    </source>
</evidence>
<dbReference type="Proteomes" id="UP000799302">
    <property type="component" value="Unassembled WGS sequence"/>
</dbReference>
<feature type="transmembrane region" description="Helical" evidence="6">
    <location>
        <begin position="315"/>
        <end position="335"/>
    </location>
</feature>
<feature type="transmembrane region" description="Helical" evidence="6">
    <location>
        <begin position="393"/>
        <end position="417"/>
    </location>
</feature>
<reference evidence="8" key="1">
    <citation type="journal article" date="2020" name="Stud. Mycol.">
        <title>101 Dothideomycetes genomes: a test case for predicting lifestyles and emergence of pathogens.</title>
        <authorList>
            <person name="Haridas S."/>
            <person name="Albert R."/>
            <person name="Binder M."/>
            <person name="Bloem J."/>
            <person name="Labutti K."/>
            <person name="Salamov A."/>
            <person name="Andreopoulos B."/>
            <person name="Baker S."/>
            <person name="Barry K."/>
            <person name="Bills G."/>
            <person name="Bluhm B."/>
            <person name="Cannon C."/>
            <person name="Castanera R."/>
            <person name="Culley D."/>
            <person name="Daum C."/>
            <person name="Ezra D."/>
            <person name="Gonzalez J."/>
            <person name="Henrissat B."/>
            <person name="Kuo A."/>
            <person name="Liang C."/>
            <person name="Lipzen A."/>
            <person name="Lutzoni F."/>
            <person name="Magnuson J."/>
            <person name="Mondo S."/>
            <person name="Nolan M."/>
            <person name="Ohm R."/>
            <person name="Pangilinan J."/>
            <person name="Park H.-J."/>
            <person name="Ramirez L."/>
            <person name="Alfaro M."/>
            <person name="Sun H."/>
            <person name="Tritt A."/>
            <person name="Yoshinaga Y."/>
            <person name="Zwiers L.-H."/>
            <person name="Turgeon B."/>
            <person name="Goodwin S."/>
            <person name="Spatafora J."/>
            <person name="Crous P."/>
            <person name="Grigoriev I."/>
        </authorList>
    </citation>
    <scope>NUCLEOTIDE SEQUENCE</scope>
    <source>
        <strain evidence="8">CBS 115976</strain>
    </source>
</reference>
<evidence type="ECO:0000313" key="8">
    <source>
        <dbReference type="EMBL" id="KAF2666900.1"/>
    </source>
</evidence>
<dbReference type="Gene3D" id="1.20.1250.20">
    <property type="entry name" value="MFS general substrate transporter like domains"/>
    <property type="match status" value="1"/>
</dbReference>
<dbReference type="EMBL" id="MU004238">
    <property type="protein sequence ID" value="KAF2666900.1"/>
    <property type="molecule type" value="Genomic_DNA"/>
</dbReference>
<feature type="domain" description="Major facilitator superfamily (MFS) profile" evidence="7">
    <location>
        <begin position="18"/>
        <end position="449"/>
    </location>
</feature>
<dbReference type="PROSITE" id="PS50850">
    <property type="entry name" value="MFS"/>
    <property type="match status" value="1"/>
</dbReference>
<name>A0A6A6U4R9_9PEZI</name>
<feature type="transmembrane region" description="Helical" evidence="6">
    <location>
        <begin position="89"/>
        <end position="107"/>
    </location>
</feature>
<keyword evidence="4 6" id="KW-1133">Transmembrane helix</keyword>